<proteinExistence type="predicted"/>
<protein>
    <submittedName>
        <fullName evidence="1">Uncharacterized protein</fullName>
    </submittedName>
</protein>
<accession>A0ABM8GYX7</accession>
<evidence type="ECO:0000313" key="1">
    <source>
        <dbReference type="EMBL" id="BDZ53691.1"/>
    </source>
</evidence>
<reference evidence="2" key="1">
    <citation type="journal article" date="2019" name="Int. J. Syst. Evol. Microbiol.">
        <title>The Global Catalogue of Microorganisms (GCM) 10K type strain sequencing project: providing services to taxonomists for standard genome sequencing and annotation.</title>
        <authorList>
            <consortium name="The Broad Institute Genomics Platform"/>
            <consortium name="The Broad Institute Genome Sequencing Center for Infectious Disease"/>
            <person name="Wu L."/>
            <person name="Ma J."/>
        </authorList>
    </citation>
    <scope>NUCLEOTIDE SEQUENCE [LARGE SCALE GENOMIC DNA]</scope>
    <source>
        <strain evidence="2">NBRC 109019</strain>
    </source>
</reference>
<name>A0ABM8GYX7_9MICO</name>
<dbReference type="Proteomes" id="UP001321477">
    <property type="component" value="Chromosome"/>
</dbReference>
<organism evidence="1 2">
    <name type="scientific">Agromyces marinus</name>
    <dbReference type="NCBI Taxonomy" id="1389020"/>
    <lineage>
        <taxon>Bacteria</taxon>
        <taxon>Bacillati</taxon>
        <taxon>Actinomycetota</taxon>
        <taxon>Actinomycetes</taxon>
        <taxon>Micrococcales</taxon>
        <taxon>Microbacteriaceae</taxon>
        <taxon>Agromyces</taxon>
    </lineage>
</organism>
<gene>
    <name evidence="1" type="ORF">GCM10025870_07640</name>
</gene>
<dbReference type="RefSeq" id="WP_234661283.1">
    <property type="nucleotide sequence ID" value="NZ_AP027734.1"/>
</dbReference>
<sequence>MRWDRLFDDLESQLDRDRGEEERALALESERLRVGRLALRDRIAAMGGPEDGPVQLELVDGTSLRMRPTAYGRDWIGGVATAGAGDAHCVVPVAGVAAVSASRRQVVESLTPRQGPGGLVERIGIAFALRDLGRRRIGVELRSMEGRWHGTIDRVAGDHLDLALHDAGSPRRERDVRGYRLVPLERIVAVVAAPTG</sequence>
<evidence type="ECO:0000313" key="2">
    <source>
        <dbReference type="Proteomes" id="UP001321477"/>
    </source>
</evidence>
<dbReference type="EMBL" id="AP027734">
    <property type="protein sequence ID" value="BDZ53691.1"/>
    <property type="molecule type" value="Genomic_DNA"/>
</dbReference>
<keyword evidence="2" id="KW-1185">Reference proteome</keyword>